<evidence type="ECO:0000256" key="1">
    <source>
        <dbReference type="SAM" id="MobiDB-lite"/>
    </source>
</evidence>
<keyword evidence="3" id="KW-1185">Reference proteome</keyword>
<comment type="caution">
    <text evidence="2">The sequence shown here is derived from an EMBL/GenBank/DDBJ whole genome shotgun (WGS) entry which is preliminary data.</text>
</comment>
<protein>
    <submittedName>
        <fullName evidence="2">Uncharacterized protein</fullName>
    </submittedName>
</protein>
<evidence type="ECO:0000313" key="2">
    <source>
        <dbReference type="EMBL" id="PPR01564.1"/>
    </source>
</evidence>
<dbReference type="Proteomes" id="UP000284842">
    <property type="component" value="Unassembled WGS sequence"/>
</dbReference>
<reference evidence="2 3" key="1">
    <citation type="journal article" date="2018" name="Evol. Lett.">
        <title>Horizontal gene cluster transfer increased hallucinogenic mushroom diversity.</title>
        <authorList>
            <person name="Reynolds H.T."/>
            <person name="Vijayakumar V."/>
            <person name="Gluck-Thaler E."/>
            <person name="Korotkin H.B."/>
            <person name="Matheny P.B."/>
            <person name="Slot J.C."/>
        </authorList>
    </citation>
    <scope>NUCLEOTIDE SEQUENCE [LARGE SCALE GENOMIC DNA]</scope>
    <source>
        <strain evidence="2 3">2629</strain>
    </source>
</reference>
<accession>A0A409YF04</accession>
<dbReference type="InParanoid" id="A0A409YF04"/>
<feature type="region of interest" description="Disordered" evidence="1">
    <location>
        <begin position="314"/>
        <end position="407"/>
    </location>
</feature>
<feature type="compositionally biased region" description="Basic and acidic residues" evidence="1">
    <location>
        <begin position="319"/>
        <end position="333"/>
    </location>
</feature>
<feature type="compositionally biased region" description="Acidic residues" evidence="1">
    <location>
        <begin position="73"/>
        <end position="93"/>
    </location>
</feature>
<gene>
    <name evidence="2" type="ORF">CVT24_005859</name>
</gene>
<evidence type="ECO:0000313" key="3">
    <source>
        <dbReference type="Proteomes" id="UP000284842"/>
    </source>
</evidence>
<feature type="region of interest" description="Disordered" evidence="1">
    <location>
        <begin position="1"/>
        <end position="94"/>
    </location>
</feature>
<feature type="compositionally biased region" description="Basic and acidic residues" evidence="1">
    <location>
        <begin position="362"/>
        <end position="390"/>
    </location>
</feature>
<feature type="compositionally biased region" description="Basic and acidic residues" evidence="1">
    <location>
        <begin position="45"/>
        <end position="60"/>
    </location>
</feature>
<sequence>MHSQSESSRPHRFQFEDSAPEDVPEPPQAKRKLSAVETKPSKKTKRDEDAGSAVDEEKGRKGGKKPLKKARDEDDGCSGESEVELVETDEDDGGPVGVVTVANMFNKNHIAKSLREYKAKGLVNTRGKGPLQVAPDGCIYFKDIPGTRFCAVENVDRCPGEKCQSNGVCYRSVVGGRQNQSCAFCALGRRACGIKDHKVADIRWVGTNNTTKSVVGFVEQSQDALTKAVEAQTGAINNLVDAVNNVSRTVDLVGRHVEMLALIKAGLEGIPPATFYDDKAFSKALVSLARQPSAVEASTSYPLSIARNRPTAPVVVRKGGADEGKGNSDEKLPKTRLQAGSKPSSGKTVVEKRPVAGPSKAMESKQGGDKSVESKPRKIKQEKLSPKKDDEGDDEEVDQLLATNVEN</sequence>
<organism evidence="2 3">
    <name type="scientific">Panaeolus cyanescens</name>
    <dbReference type="NCBI Taxonomy" id="181874"/>
    <lineage>
        <taxon>Eukaryota</taxon>
        <taxon>Fungi</taxon>
        <taxon>Dikarya</taxon>
        <taxon>Basidiomycota</taxon>
        <taxon>Agaricomycotina</taxon>
        <taxon>Agaricomycetes</taxon>
        <taxon>Agaricomycetidae</taxon>
        <taxon>Agaricales</taxon>
        <taxon>Agaricineae</taxon>
        <taxon>Galeropsidaceae</taxon>
        <taxon>Panaeolus</taxon>
    </lineage>
</organism>
<dbReference type="AlphaFoldDB" id="A0A409YF04"/>
<dbReference type="EMBL" id="NHTK01001237">
    <property type="protein sequence ID" value="PPR01564.1"/>
    <property type="molecule type" value="Genomic_DNA"/>
</dbReference>
<proteinExistence type="predicted"/>
<name>A0A409YF04_9AGAR</name>